<evidence type="ECO:0000313" key="2">
    <source>
        <dbReference type="EMBL" id="MDP9904750.1"/>
    </source>
</evidence>
<dbReference type="InterPro" id="IPR001387">
    <property type="entry name" value="Cro/C1-type_HTH"/>
</dbReference>
<comment type="caution">
    <text evidence="2">The sequence shown here is derived from an EMBL/GenBank/DDBJ whole genome shotgun (WGS) entry which is preliminary data.</text>
</comment>
<proteinExistence type="predicted"/>
<evidence type="ECO:0000313" key="3">
    <source>
        <dbReference type="EMBL" id="MDQ0180821.1"/>
    </source>
</evidence>
<dbReference type="InterPro" id="IPR010982">
    <property type="entry name" value="Lambda_DNA-bd_dom_sf"/>
</dbReference>
<keyword evidence="4" id="KW-1185">Reference proteome</keyword>
<evidence type="ECO:0000259" key="1">
    <source>
        <dbReference type="PROSITE" id="PS50943"/>
    </source>
</evidence>
<evidence type="ECO:0000313" key="5">
    <source>
        <dbReference type="Proteomes" id="UP001242995"/>
    </source>
</evidence>
<gene>
    <name evidence="2" type="ORF">J2S90_001705</name>
    <name evidence="3" type="ORF">J2S93_002248</name>
</gene>
<reference evidence="2 4" key="1">
    <citation type="submission" date="2023-07" db="EMBL/GenBank/DDBJ databases">
        <title>Sorghum-associated microbial communities from plants grown in Nebraska, USA.</title>
        <authorList>
            <person name="Schachtman D."/>
        </authorList>
    </citation>
    <scope>NUCLEOTIDE SEQUENCE</scope>
    <source>
        <strain evidence="2">DS1006</strain>
        <strain evidence="3 4">DS1016</strain>
    </source>
</reference>
<name>A0AAW8DH83_9MICC</name>
<accession>A0AAW8DH83</accession>
<feature type="domain" description="HTH cro/C1-type" evidence="1">
    <location>
        <begin position="55"/>
        <end position="90"/>
    </location>
</feature>
<dbReference type="EMBL" id="JAUSTF010000004">
    <property type="protein sequence ID" value="MDQ0180821.1"/>
    <property type="molecule type" value="Genomic_DNA"/>
</dbReference>
<dbReference type="GO" id="GO:0003677">
    <property type="term" value="F:DNA binding"/>
    <property type="evidence" value="ECO:0007669"/>
    <property type="project" value="InterPro"/>
</dbReference>
<dbReference type="RefSeq" id="WP_306960646.1">
    <property type="nucleotide sequence ID" value="NZ_JAUSRG010000003.1"/>
</dbReference>
<dbReference type="AlphaFoldDB" id="A0AAW8DH83"/>
<dbReference type="PROSITE" id="PS50943">
    <property type="entry name" value="HTH_CROC1"/>
    <property type="match status" value="1"/>
</dbReference>
<sequence length="152" mass="16944">MNPENDPGQHRTDELPHLAERLDQLFRTVPKSLEDRTFHTSQSVAEALQEQGIVVTANHIRALRSGRRRNPSFVLLAGLAELFHVPLSYFADDKAASEIQESLEVITAMRDAGVKRLLTRAHGVSQEGLGSVLAVLDQIRKIEGIDKDKNEQ</sequence>
<evidence type="ECO:0000313" key="4">
    <source>
        <dbReference type="Proteomes" id="UP001230951"/>
    </source>
</evidence>
<dbReference type="Gene3D" id="1.10.260.40">
    <property type="entry name" value="lambda repressor-like DNA-binding domains"/>
    <property type="match status" value="1"/>
</dbReference>
<dbReference type="Proteomes" id="UP001242995">
    <property type="component" value="Unassembled WGS sequence"/>
</dbReference>
<dbReference type="Proteomes" id="UP001230951">
    <property type="component" value="Unassembled WGS sequence"/>
</dbReference>
<dbReference type="EMBL" id="JAUSRG010000003">
    <property type="protein sequence ID" value="MDP9904750.1"/>
    <property type="molecule type" value="Genomic_DNA"/>
</dbReference>
<organism evidence="2 5">
    <name type="scientific">Arthrobacter bambusae</name>
    <dbReference type="NCBI Taxonomy" id="1338426"/>
    <lineage>
        <taxon>Bacteria</taxon>
        <taxon>Bacillati</taxon>
        <taxon>Actinomycetota</taxon>
        <taxon>Actinomycetes</taxon>
        <taxon>Micrococcales</taxon>
        <taxon>Micrococcaceae</taxon>
        <taxon>Arthrobacter</taxon>
    </lineage>
</organism>
<protein>
    <submittedName>
        <fullName evidence="2">Transcriptional regulator with XRE-family HTH domain</fullName>
    </submittedName>
</protein>